<keyword evidence="2" id="KW-1185">Reference proteome</keyword>
<dbReference type="SMART" id="SM00256">
    <property type="entry name" value="FBOX"/>
    <property type="match status" value="1"/>
</dbReference>
<dbReference type="InterPro" id="IPR001810">
    <property type="entry name" value="F-box_dom"/>
</dbReference>
<dbReference type="OrthoDB" id="3219396at2759"/>
<evidence type="ECO:0000313" key="3">
    <source>
        <dbReference type="RefSeq" id="XP_026280141.1"/>
    </source>
</evidence>
<dbReference type="Gene3D" id="1.20.1280.50">
    <property type="match status" value="1"/>
</dbReference>
<feature type="domain" description="F-box" evidence="1">
    <location>
        <begin position="1"/>
        <end position="44"/>
    </location>
</feature>
<proteinExistence type="predicted"/>
<dbReference type="GeneID" id="113207701"/>
<organism evidence="2 3">
    <name type="scientific">Frankliniella occidentalis</name>
    <name type="common">Western flower thrips</name>
    <name type="synonym">Euthrips occidentalis</name>
    <dbReference type="NCBI Taxonomy" id="133901"/>
    <lineage>
        <taxon>Eukaryota</taxon>
        <taxon>Metazoa</taxon>
        <taxon>Ecdysozoa</taxon>
        <taxon>Arthropoda</taxon>
        <taxon>Hexapoda</taxon>
        <taxon>Insecta</taxon>
        <taxon>Pterygota</taxon>
        <taxon>Neoptera</taxon>
        <taxon>Paraneoptera</taxon>
        <taxon>Thysanoptera</taxon>
        <taxon>Terebrantia</taxon>
        <taxon>Thripoidea</taxon>
        <taxon>Thripidae</taxon>
        <taxon>Frankliniella</taxon>
    </lineage>
</organism>
<dbReference type="SUPFAM" id="SSF81383">
    <property type="entry name" value="F-box domain"/>
    <property type="match status" value="1"/>
</dbReference>
<dbReference type="RefSeq" id="XP_052120039.1">
    <property type="nucleotide sequence ID" value="XM_052264079.1"/>
</dbReference>
<dbReference type="Pfam" id="PF12937">
    <property type="entry name" value="F-box-like"/>
    <property type="match status" value="1"/>
</dbReference>
<protein>
    <submittedName>
        <fullName evidence="3 4">Uncharacterized protein LOC113207701</fullName>
    </submittedName>
</protein>
<dbReference type="RefSeq" id="XP_052120042.1">
    <property type="nucleotide sequence ID" value="XM_052264082.1"/>
</dbReference>
<dbReference type="InterPro" id="IPR036047">
    <property type="entry name" value="F-box-like_dom_sf"/>
</dbReference>
<dbReference type="AlphaFoldDB" id="A0A6J1SNK4"/>
<dbReference type="KEGG" id="foc:113207701"/>
<gene>
    <name evidence="3 4 5" type="primary">LOC113207701</name>
</gene>
<name>A0A6J1SNK4_FRAOC</name>
<dbReference type="RefSeq" id="XP_026280141.1">
    <property type="nucleotide sequence ID" value="XM_026424356.2"/>
</dbReference>
<evidence type="ECO:0000313" key="5">
    <source>
        <dbReference type="RefSeq" id="XP_052120042.1"/>
    </source>
</evidence>
<evidence type="ECO:0000313" key="4">
    <source>
        <dbReference type="RefSeq" id="XP_052120039.1"/>
    </source>
</evidence>
<evidence type="ECO:0000313" key="2">
    <source>
        <dbReference type="Proteomes" id="UP000504606"/>
    </source>
</evidence>
<dbReference type="Proteomes" id="UP000504606">
    <property type="component" value="Unplaced"/>
</dbReference>
<sequence>MEHLPEDVLLTVMQYLDVPDLLACRLVCKRIGGLALHPHVWRRQRVSDHNRYLLPVLRLAPCLASLSVVLPADHQQLYSITRCAVSSLSLIVQDGSAVFAALVIANQEMLGRLRNLDVRYWAEETVADAPALLWPVAFTSGLVALAVSVSDRHEYVISTNSLPTARPRSSLRTFTCNLRPDLGPFCDFVLASHADTLEDVDLEGNCNFSTSALTSTASLLAGIPNLRGLYHCPLLPGLDAVAACESLELVSLGVGCSRMRDAVPQAKEFLRRAKQLRNVTLEYREEASINGVGVDLVLALVSSGPSLVESLTIDINEYLFSTFDLQPQLQPVISALPLMPALRELELDTASEALLLAITPATNPALRTIKLHPTESNAPRCAHGYLHWESVETLLSKNPSLDLIVYASYYCDELDPNACEPCELGCHGEVWESEWFEECAYMLEHGDDGHCTDWITIPRLNLSPVLIDSTATP</sequence>
<reference evidence="3 4" key="1">
    <citation type="submission" date="2025-04" db="UniProtKB">
        <authorList>
            <consortium name="RefSeq"/>
        </authorList>
    </citation>
    <scope>IDENTIFICATION</scope>
    <source>
        <tissue evidence="3 4">Whole organism</tissue>
    </source>
</reference>
<accession>A0A6J1SNK4</accession>
<evidence type="ECO:0000259" key="1">
    <source>
        <dbReference type="PROSITE" id="PS50181"/>
    </source>
</evidence>
<dbReference type="PROSITE" id="PS50181">
    <property type="entry name" value="FBOX"/>
    <property type="match status" value="1"/>
</dbReference>